<dbReference type="SUPFAM" id="SSF55874">
    <property type="entry name" value="ATPase domain of HSP90 chaperone/DNA topoisomerase II/histidine kinase"/>
    <property type="match status" value="1"/>
</dbReference>
<dbReference type="RefSeq" id="WP_129341998.1">
    <property type="nucleotide sequence ID" value="NZ_JACIDD010000002.1"/>
</dbReference>
<dbReference type="Proteomes" id="UP000292347">
    <property type="component" value="Unassembled WGS sequence"/>
</dbReference>
<dbReference type="SMART" id="SM00304">
    <property type="entry name" value="HAMP"/>
    <property type="match status" value="1"/>
</dbReference>
<evidence type="ECO:0000313" key="13">
    <source>
        <dbReference type="Proteomes" id="UP000292347"/>
    </source>
</evidence>
<dbReference type="AlphaFoldDB" id="A0A4Q2IT64"/>
<keyword evidence="7" id="KW-0547">Nucleotide-binding</keyword>
<dbReference type="InterPro" id="IPR050980">
    <property type="entry name" value="2C_sensor_his_kinase"/>
</dbReference>
<keyword evidence="11" id="KW-1133">Transmembrane helix</keyword>
<keyword evidence="8 12" id="KW-0418">Kinase</keyword>
<keyword evidence="9" id="KW-0067">ATP-binding</keyword>
<dbReference type="Gene3D" id="3.30.565.10">
    <property type="entry name" value="Histidine kinase-like ATPase, C-terminal domain"/>
    <property type="match status" value="1"/>
</dbReference>
<evidence type="ECO:0000256" key="11">
    <source>
        <dbReference type="SAM" id="Phobius"/>
    </source>
</evidence>
<evidence type="ECO:0000256" key="5">
    <source>
        <dbReference type="ARBA" id="ARBA00022553"/>
    </source>
</evidence>
<evidence type="ECO:0000256" key="10">
    <source>
        <dbReference type="SAM" id="MobiDB-lite"/>
    </source>
</evidence>
<sequence>MIGAAKAWAKRHWPRLSLRTYLFASFFLVAALPGVGAVFLRVYENTLVRQTEAELAAQGAALAAGATALWPGASPRPSARGPVAARRTYEAGGSTEVDLSSTPILPERPAPVPAGPPAADARAAAARFEPVLAQTREATLASILLLDRQGRLVTGSKAGGSYASLPEIASALGGRPATTLRRNGAYRAVYRFEWLSRAAAIRVHHARPIRVDGRVVGVLLLSRSARALFVGLYEDRGKIAFGVLAILGALVLLSGLLSRGIARPIDRLRQAARGVAAGQGSVPAVPPTAALEIQDLYRDFGVMAEAIDKRSRYLRDFAHAVSHEFKTPLAAIRGAIELLQDHADDMGPEDRRRFLANVDADATRLTLLVSRLLELARADMMTAPSDGIADVVATARRLAGALGSAECAIAVTTGAPVPAAAMPQATLEAVLTTLLDNSRQAGAREITIDIRQDQDLRVTVTDDGAGIPPADRGRIFEPFFTSRRARGGTGLGLPIARSLLASAGGALELLATPSGAAFRLRLPIAARASAAAAPPDA</sequence>
<dbReference type="InterPro" id="IPR004358">
    <property type="entry name" value="Sig_transdc_His_kin-like_C"/>
</dbReference>
<comment type="catalytic activity">
    <reaction evidence="1">
        <text>ATP + protein L-histidine = ADP + protein N-phospho-L-histidine.</text>
        <dbReference type="EC" id="2.7.13.3"/>
    </reaction>
</comment>
<protein>
    <recommendedName>
        <fullName evidence="3">histidine kinase</fullName>
        <ecNumber evidence="3">2.7.13.3</ecNumber>
    </recommendedName>
</protein>
<keyword evidence="11" id="KW-0472">Membrane</keyword>
<dbReference type="SUPFAM" id="SSF47384">
    <property type="entry name" value="Homodimeric domain of signal transducing histidine kinase"/>
    <property type="match status" value="1"/>
</dbReference>
<keyword evidence="11" id="KW-0812">Transmembrane</keyword>
<dbReference type="InterPro" id="IPR003594">
    <property type="entry name" value="HATPase_dom"/>
</dbReference>
<dbReference type="PROSITE" id="PS50109">
    <property type="entry name" value="HIS_KIN"/>
    <property type="match status" value="1"/>
</dbReference>
<dbReference type="InterPro" id="IPR003660">
    <property type="entry name" value="HAMP_dom"/>
</dbReference>
<dbReference type="EMBL" id="SDPT01000002">
    <property type="protein sequence ID" value="RXZ31765.1"/>
    <property type="molecule type" value="Genomic_DNA"/>
</dbReference>
<evidence type="ECO:0000256" key="1">
    <source>
        <dbReference type="ARBA" id="ARBA00000085"/>
    </source>
</evidence>
<dbReference type="PANTHER" id="PTHR44936:SF10">
    <property type="entry name" value="SENSOR PROTEIN RSTB"/>
    <property type="match status" value="1"/>
</dbReference>
<evidence type="ECO:0000256" key="3">
    <source>
        <dbReference type="ARBA" id="ARBA00012438"/>
    </source>
</evidence>
<evidence type="ECO:0000256" key="9">
    <source>
        <dbReference type="ARBA" id="ARBA00022840"/>
    </source>
</evidence>
<dbReference type="InterPro" id="IPR036890">
    <property type="entry name" value="HATPase_C_sf"/>
</dbReference>
<gene>
    <name evidence="12" type="ORF">EO081_11215</name>
</gene>
<dbReference type="Pfam" id="PF00672">
    <property type="entry name" value="HAMP"/>
    <property type="match status" value="1"/>
</dbReference>
<evidence type="ECO:0000256" key="7">
    <source>
        <dbReference type="ARBA" id="ARBA00022741"/>
    </source>
</evidence>
<dbReference type="SMART" id="SM00387">
    <property type="entry name" value="HATPase_c"/>
    <property type="match status" value="1"/>
</dbReference>
<dbReference type="PROSITE" id="PS50885">
    <property type="entry name" value="HAMP"/>
    <property type="match status" value="1"/>
</dbReference>
<evidence type="ECO:0000256" key="8">
    <source>
        <dbReference type="ARBA" id="ARBA00022777"/>
    </source>
</evidence>
<evidence type="ECO:0000256" key="6">
    <source>
        <dbReference type="ARBA" id="ARBA00022679"/>
    </source>
</evidence>
<dbReference type="Pfam" id="PF00512">
    <property type="entry name" value="HisKA"/>
    <property type="match status" value="1"/>
</dbReference>
<dbReference type="InterPro" id="IPR036097">
    <property type="entry name" value="HisK_dim/P_sf"/>
</dbReference>
<keyword evidence="6" id="KW-0808">Transferase</keyword>
<reference evidence="12 13" key="1">
    <citation type="submission" date="2019-01" db="EMBL/GenBank/DDBJ databases">
        <title>Sphingomonas mucosissima sp. nov. and Sphingomonas desiccabilis sp. nov., from biological soil crusts in the Colorado Plateau, USA.</title>
        <authorList>
            <person name="Zhu D."/>
        </authorList>
    </citation>
    <scope>NUCLEOTIDE SEQUENCE [LARGE SCALE GENOMIC DNA]</scope>
    <source>
        <strain evidence="12 13">CP1D</strain>
    </source>
</reference>
<evidence type="ECO:0000313" key="12">
    <source>
        <dbReference type="EMBL" id="RXZ31765.1"/>
    </source>
</evidence>
<dbReference type="CDD" id="cd00082">
    <property type="entry name" value="HisKA"/>
    <property type="match status" value="1"/>
</dbReference>
<dbReference type="GO" id="GO:0005524">
    <property type="term" value="F:ATP binding"/>
    <property type="evidence" value="ECO:0007669"/>
    <property type="project" value="UniProtKB-KW"/>
</dbReference>
<comment type="subcellular location">
    <subcellularLocation>
        <location evidence="2">Cell membrane</location>
        <topology evidence="2">Multi-pass membrane protein</topology>
    </subcellularLocation>
</comment>
<proteinExistence type="predicted"/>
<dbReference type="Gene3D" id="6.10.340.10">
    <property type="match status" value="1"/>
</dbReference>
<feature type="transmembrane region" description="Helical" evidence="11">
    <location>
        <begin position="239"/>
        <end position="257"/>
    </location>
</feature>
<feature type="region of interest" description="Disordered" evidence="10">
    <location>
        <begin position="73"/>
        <end position="118"/>
    </location>
</feature>
<dbReference type="InterPro" id="IPR005467">
    <property type="entry name" value="His_kinase_dom"/>
</dbReference>
<accession>A0A4Q2IT64</accession>
<feature type="compositionally biased region" description="Pro residues" evidence="10">
    <location>
        <begin position="106"/>
        <end position="116"/>
    </location>
</feature>
<dbReference type="PRINTS" id="PR00344">
    <property type="entry name" value="BCTRLSENSOR"/>
</dbReference>
<feature type="transmembrane region" description="Helical" evidence="11">
    <location>
        <begin position="21"/>
        <end position="43"/>
    </location>
</feature>
<keyword evidence="5" id="KW-0597">Phosphoprotein</keyword>
<dbReference type="InterPro" id="IPR003661">
    <property type="entry name" value="HisK_dim/P_dom"/>
</dbReference>
<dbReference type="CDD" id="cd06225">
    <property type="entry name" value="HAMP"/>
    <property type="match status" value="1"/>
</dbReference>
<dbReference type="Pfam" id="PF02518">
    <property type="entry name" value="HATPase_c"/>
    <property type="match status" value="1"/>
</dbReference>
<dbReference type="SMART" id="SM00388">
    <property type="entry name" value="HisKA"/>
    <property type="match status" value="1"/>
</dbReference>
<name>A0A4Q2IT64_9SPHN</name>
<dbReference type="CDD" id="cd00075">
    <property type="entry name" value="HATPase"/>
    <property type="match status" value="1"/>
</dbReference>
<dbReference type="GO" id="GO:0000155">
    <property type="term" value="F:phosphorelay sensor kinase activity"/>
    <property type="evidence" value="ECO:0007669"/>
    <property type="project" value="InterPro"/>
</dbReference>
<keyword evidence="13" id="KW-1185">Reference proteome</keyword>
<dbReference type="PANTHER" id="PTHR44936">
    <property type="entry name" value="SENSOR PROTEIN CREC"/>
    <property type="match status" value="1"/>
</dbReference>
<evidence type="ECO:0000256" key="4">
    <source>
        <dbReference type="ARBA" id="ARBA00022475"/>
    </source>
</evidence>
<comment type="caution">
    <text evidence="12">The sequence shown here is derived from an EMBL/GenBank/DDBJ whole genome shotgun (WGS) entry which is preliminary data.</text>
</comment>
<dbReference type="Gene3D" id="1.10.287.130">
    <property type="match status" value="1"/>
</dbReference>
<keyword evidence="4" id="KW-1003">Cell membrane</keyword>
<organism evidence="12 13">
    <name type="scientific">Sphingomonas desiccabilis</name>
    <dbReference type="NCBI Taxonomy" id="429134"/>
    <lineage>
        <taxon>Bacteria</taxon>
        <taxon>Pseudomonadati</taxon>
        <taxon>Pseudomonadota</taxon>
        <taxon>Alphaproteobacteria</taxon>
        <taxon>Sphingomonadales</taxon>
        <taxon>Sphingomonadaceae</taxon>
        <taxon>Sphingomonas</taxon>
    </lineage>
</organism>
<evidence type="ECO:0000256" key="2">
    <source>
        <dbReference type="ARBA" id="ARBA00004651"/>
    </source>
</evidence>
<dbReference type="EC" id="2.7.13.3" evidence="3"/>
<dbReference type="OrthoDB" id="9815202at2"/>
<dbReference type="GO" id="GO:0005886">
    <property type="term" value="C:plasma membrane"/>
    <property type="evidence" value="ECO:0007669"/>
    <property type="project" value="UniProtKB-SubCell"/>
</dbReference>